<dbReference type="Proteomes" id="UP000039865">
    <property type="component" value="Unassembled WGS sequence"/>
</dbReference>
<reference evidence="1 2" key="1">
    <citation type="submission" date="2014-06" db="EMBL/GenBank/DDBJ databases">
        <authorList>
            <person name="Swart Estienne"/>
        </authorList>
    </citation>
    <scope>NUCLEOTIDE SEQUENCE [LARGE SCALE GENOMIC DNA]</scope>
    <source>
        <strain evidence="1 2">130c</strain>
    </source>
</reference>
<dbReference type="EMBL" id="CCKQ01005771">
    <property type="protein sequence ID" value="CDW77031.1"/>
    <property type="molecule type" value="Genomic_DNA"/>
</dbReference>
<dbReference type="AlphaFoldDB" id="A0A078A8C6"/>
<protein>
    <submittedName>
        <fullName evidence="1">Uncharacterized protein</fullName>
    </submittedName>
</protein>
<organism evidence="1 2">
    <name type="scientific">Stylonychia lemnae</name>
    <name type="common">Ciliate</name>
    <dbReference type="NCBI Taxonomy" id="5949"/>
    <lineage>
        <taxon>Eukaryota</taxon>
        <taxon>Sar</taxon>
        <taxon>Alveolata</taxon>
        <taxon>Ciliophora</taxon>
        <taxon>Intramacronucleata</taxon>
        <taxon>Spirotrichea</taxon>
        <taxon>Stichotrichia</taxon>
        <taxon>Sporadotrichida</taxon>
        <taxon>Oxytrichidae</taxon>
        <taxon>Stylonychinae</taxon>
        <taxon>Stylonychia</taxon>
    </lineage>
</organism>
<gene>
    <name evidence="1" type="primary">Contig7693.g8203</name>
    <name evidence="1" type="ORF">STYLEM_5998</name>
</gene>
<evidence type="ECO:0000313" key="2">
    <source>
        <dbReference type="Proteomes" id="UP000039865"/>
    </source>
</evidence>
<keyword evidence="2" id="KW-1185">Reference proteome</keyword>
<accession>A0A078A8C6</accession>
<evidence type="ECO:0000313" key="1">
    <source>
        <dbReference type="EMBL" id="CDW77031.1"/>
    </source>
</evidence>
<proteinExistence type="predicted"/>
<dbReference type="InParanoid" id="A0A078A8C6"/>
<sequence length="309" mass="36515">MTSQQSKQAKQTEHLQKFKRDLKNMKADHKDKSEIIDFIKDSLDKQCESSADLAKSKMDVEAVEGYYHCLAMIRTILECQVFNFEQDHDDIQFILHMYDVPCTIEMSRILLRSKEYDQVNQLLRRAQQVDPKNQEALKLRDQLEIAQNKQDDWKKLQESHNMDQFVKEYVEEKESEEQQEEQSDPARALPQMLEILIRVVLVIPYAAFLKVLEPLLRNLYESHLVKGYNFVTEQYPRSTILFRLVFGSISRVNSWLISRIDKCSHKKENDTKQQDTHYQLSDKVGDDIKRLKDIVQAIVMEKIEKKKSD</sequence>
<name>A0A078A8C6_STYLE</name>